<evidence type="ECO:0008006" key="4">
    <source>
        <dbReference type="Google" id="ProtNLM"/>
    </source>
</evidence>
<comment type="caution">
    <text evidence="2">The sequence shown here is derived from an EMBL/GenBank/DDBJ whole genome shotgun (WGS) entry which is preliminary data.</text>
</comment>
<protein>
    <recommendedName>
        <fullName evidence="4">Lipoprotein</fullName>
    </recommendedName>
</protein>
<evidence type="ECO:0000313" key="3">
    <source>
        <dbReference type="Proteomes" id="UP000676325"/>
    </source>
</evidence>
<keyword evidence="3" id="KW-1185">Reference proteome</keyword>
<feature type="chain" id="PRO_5039261234" description="Lipoprotein" evidence="1">
    <location>
        <begin position="28"/>
        <end position="206"/>
    </location>
</feature>
<feature type="signal peptide" evidence="1">
    <location>
        <begin position="1"/>
        <end position="27"/>
    </location>
</feature>
<evidence type="ECO:0000256" key="1">
    <source>
        <dbReference type="SAM" id="SignalP"/>
    </source>
</evidence>
<dbReference type="Proteomes" id="UP000676325">
    <property type="component" value="Unassembled WGS sequence"/>
</dbReference>
<evidence type="ECO:0000313" key="2">
    <source>
        <dbReference type="EMBL" id="MBR7828733.1"/>
    </source>
</evidence>
<dbReference type="EMBL" id="JAGSOH010000064">
    <property type="protein sequence ID" value="MBR7828733.1"/>
    <property type="molecule type" value="Genomic_DNA"/>
</dbReference>
<name>A0A941IL57_9ACTN</name>
<keyword evidence="1" id="KW-0732">Signal</keyword>
<sequence length="206" mass="22181">MTRRGRGYAVVFALGAVAALSSGCAKAPADPPLIQPTTVTAEHQDQRITLPVTVAVAFHHPALSDRTEYAVLFTVQQAMRSMVEGEYAGTAKDPELTEYWTGSGLTEVDAQISQWTGHQQQPVGTIVLEDTEYTPLDDGRAAQVSFCADWSHVVRGESRTHVVGAAVQPKTAHPAYEQLGLVRESNRHWAVDALTVTADSAQCPKG</sequence>
<organism evidence="2 3">
    <name type="scientific">Actinospica acidithermotolerans</name>
    <dbReference type="NCBI Taxonomy" id="2828514"/>
    <lineage>
        <taxon>Bacteria</taxon>
        <taxon>Bacillati</taxon>
        <taxon>Actinomycetota</taxon>
        <taxon>Actinomycetes</taxon>
        <taxon>Catenulisporales</taxon>
        <taxon>Actinospicaceae</taxon>
        <taxon>Actinospica</taxon>
    </lineage>
</organism>
<dbReference type="RefSeq" id="WP_212519867.1">
    <property type="nucleotide sequence ID" value="NZ_JAGSOH010000064.1"/>
</dbReference>
<gene>
    <name evidence="2" type="ORF">KDK95_20660</name>
</gene>
<dbReference type="AlphaFoldDB" id="A0A941IL57"/>
<dbReference type="PROSITE" id="PS51257">
    <property type="entry name" value="PROKAR_LIPOPROTEIN"/>
    <property type="match status" value="1"/>
</dbReference>
<proteinExistence type="predicted"/>
<reference evidence="2" key="1">
    <citation type="submission" date="2021-04" db="EMBL/GenBank/DDBJ databases">
        <title>Genome based classification of Actinospica acidithermotolerans sp. nov., an actinobacterium isolated from an Indonesian hot spring.</title>
        <authorList>
            <person name="Kusuma A.B."/>
            <person name="Putra K.E."/>
            <person name="Nafisah S."/>
            <person name="Loh J."/>
            <person name="Nouioui I."/>
            <person name="Goodfellow M."/>
        </authorList>
    </citation>
    <scope>NUCLEOTIDE SEQUENCE</scope>
    <source>
        <strain evidence="2">MGRD01-02</strain>
    </source>
</reference>
<accession>A0A941IL57</accession>